<name>A0A9W5TYU7_9BACI</name>
<dbReference type="InterPro" id="IPR020139">
    <property type="entry name" value="DUF2642"/>
</dbReference>
<reference evidence="1" key="2">
    <citation type="submission" date="2020-09" db="EMBL/GenBank/DDBJ databases">
        <authorList>
            <person name="Sun Q."/>
            <person name="Zhou Y."/>
        </authorList>
    </citation>
    <scope>NUCLEOTIDE SEQUENCE</scope>
    <source>
        <strain evidence="1">CGMCC 1.15454</strain>
    </source>
</reference>
<gene>
    <name evidence="1" type="ORF">GCM10011409_28240</name>
</gene>
<dbReference type="Pfam" id="PF10842">
    <property type="entry name" value="DUF2642"/>
    <property type="match status" value="1"/>
</dbReference>
<keyword evidence="2" id="KW-1185">Reference proteome</keyword>
<accession>A0A9W5TYU7</accession>
<dbReference type="RefSeq" id="WP_188725400.1">
    <property type="nucleotide sequence ID" value="NZ_BMJD01000024.1"/>
</dbReference>
<dbReference type="Proteomes" id="UP000621492">
    <property type="component" value="Unassembled WGS sequence"/>
</dbReference>
<sequence>MALTNRQADLVRFLNQLSQNIAANSGLNTDFSVGLPGLDVDFNVGIGGGSGDGSGSGSDTCPPTTPTTIREVLCNALNEQVQVTTPFGMVSGLLIAVRNDYIVLIESGTGDQVLVRIDKIEFVSQM</sequence>
<proteinExistence type="predicted"/>
<organism evidence="1 2">
    <name type="scientific">Lentibacillus populi</name>
    <dbReference type="NCBI Taxonomy" id="1827502"/>
    <lineage>
        <taxon>Bacteria</taxon>
        <taxon>Bacillati</taxon>
        <taxon>Bacillota</taxon>
        <taxon>Bacilli</taxon>
        <taxon>Bacillales</taxon>
        <taxon>Bacillaceae</taxon>
        <taxon>Lentibacillus</taxon>
    </lineage>
</organism>
<evidence type="ECO:0000313" key="2">
    <source>
        <dbReference type="Proteomes" id="UP000621492"/>
    </source>
</evidence>
<evidence type="ECO:0008006" key="3">
    <source>
        <dbReference type="Google" id="ProtNLM"/>
    </source>
</evidence>
<dbReference type="EMBL" id="BMJD01000024">
    <property type="protein sequence ID" value="GGB49012.1"/>
    <property type="molecule type" value="Genomic_DNA"/>
</dbReference>
<dbReference type="AlphaFoldDB" id="A0A9W5TYU7"/>
<evidence type="ECO:0000313" key="1">
    <source>
        <dbReference type="EMBL" id="GGB49012.1"/>
    </source>
</evidence>
<comment type="caution">
    <text evidence="1">The sequence shown here is derived from an EMBL/GenBank/DDBJ whole genome shotgun (WGS) entry which is preliminary data.</text>
</comment>
<protein>
    <recommendedName>
        <fullName evidence="3">DUF2642 domain-containing protein</fullName>
    </recommendedName>
</protein>
<reference evidence="1" key="1">
    <citation type="journal article" date="2014" name="Int. J. Syst. Evol. Microbiol.">
        <title>Complete genome sequence of Corynebacterium casei LMG S-19264T (=DSM 44701T), isolated from a smear-ripened cheese.</title>
        <authorList>
            <consortium name="US DOE Joint Genome Institute (JGI-PGF)"/>
            <person name="Walter F."/>
            <person name="Albersmeier A."/>
            <person name="Kalinowski J."/>
            <person name="Ruckert C."/>
        </authorList>
    </citation>
    <scope>NUCLEOTIDE SEQUENCE</scope>
    <source>
        <strain evidence="1">CGMCC 1.15454</strain>
    </source>
</reference>